<gene>
    <name evidence="1" type="ORF">OCOJLMKI_4122</name>
</gene>
<reference evidence="1" key="2">
    <citation type="submission" date="2021-08" db="EMBL/GenBank/DDBJ databases">
        <authorList>
            <person name="Tani A."/>
            <person name="Ola A."/>
            <person name="Ogura Y."/>
            <person name="Katsura K."/>
            <person name="Hayashi T."/>
        </authorList>
    </citation>
    <scope>NUCLEOTIDE SEQUENCE</scope>
    <source>
        <strain evidence="1">DSM 19015</strain>
    </source>
</reference>
<evidence type="ECO:0000313" key="2">
    <source>
        <dbReference type="Proteomes" id="UP001055125"/>
    </source>
</evidence>
<dbReference type="RefSeq" id="WP_238245988.1">
    <property type="nucleotide sequence ID" value="NZ_BPQP01000072.1"/>
</dbReference>
<organism evidence="1 2">
    <name type="scientific">Methylobacterium iners</name>
    <dbReference type="NCBI Taxonomy" id="418707"/>
    <lineage>
        <taxon>Bacteria</taxon>
        <taxon>Pseudomonadati</taxon>
        <taxon>Pseudomonadota</taxon>
        <taxon>Alphaproteobacteria</taxon>
        <taxon>Hyphomicrobiales</taxon>
        <taxon>Methylobacteriaceae</taxon>
        <taxon>Methylobacterium</taxon>
    </lineage>
</organism>
<comment type="caution">
    <text evidence="1">The sequence shown here is derived from an EMBL/GenBank/DDBJ whole genome shotgun (WGS) entry which is preliminary data.</text>
</comment>
<sequence>MLESWVRSPGTWLFASLQPVTSDGVIPGGIDMPDAPIEPPANDRHRLLQEWERAADVAAHNLGVDKMLPDLCPEHWQWVLASVEARMKLRGVPLPLGWEKALALQVGRRQE</sequence>
<reference evidence="1" key="1">
    <citation type="journal article" date="2021" name="Front. Microbiol.">
        <title>Comprehensive Comparative Genomics and Phenotyping of Methylobacterium Species.</title>
        <authorList>
            <person name="Alessa O."/>
            <person name="Ogura Y."/>
            <person name="Fujitani Y."/>
            <person name="Takami H."/>
            <person name="Hayashi T."/>
            <person name="Sahin N."/>
            <person name="Tani A."/>
        </authorList>
    </citation>
    <scope>NUCLEOTIDE SEQUENCE</scope>
    <source>
        <strain evidence="1">DSM 19015</strain>
    </source>
</reference>
<keyword evidence="2" id="KW-1185">Reference proteome</keyword>
<evidence type="ECO:0000313" key="1">
    <source>
        <dbReference type="EMBL" id="GJD96895.1"/>
    </source>
</evidence>
<dbReference type="Proteomes" id="UP001055125">
    <property type="component" value="Unassembled WGS sequence"/>
</dbReference>
<dbReference type="EMBL" id="BPQP01000072">
    <property type="protein sequence ID" value="GJD96895.1"/>
    <property type="molecule type" value="Genomic_DNA"/>
</dbReference>
<accession>A0ABQ4S2P0</accession>
<name>A0ABQ4S2P0_9HYPH</name>
<protein>
    <submittedName>
        <fullName evidence="1">Uncharacterized protein</fullName>
    </submittedName>
</protein>
<proteinExistence type="predicted"/>